<keyword evidence="1" id="KW-1133">Transmembrane helix</keyword>
<reference evidence="2 3" key="1">
    <citation type="submission" date="2024-06" db="EMBL/GenBank/DDBJ databases">
        <authorList>
            <person name="Kraege A."/>
            <person name="Thomma B."/>
        </authorList>
    </citation>
    <scope>NUCLEOTIDE SEQUENCE [LARGE SCALE GENOMIC DNA]</scope>
</reference>
<evidence type="ECO:0000313" key="3">
    <source>
        <dbReference type="Proteomes" id="UP001497392"/>
    </source>
</evidence>
<protein>
    <submittedName>
        <fullName evidence="2">G1096 protein</fullName>
    </submittedName>
</protein>
<name>A0ABP1FK70_9CHLO</name>
<comment type="caution">
    <text evidence="2">The sequence shown here is derived from an EMBL/GenBank/DDBJ whole genome shotgun (WGS) entry which is preliminary data.</text>
</comment>
<evidence type="ECO:0000256" key="1">
    <source>
        <dbReference type="SAM" id="Phobius"/>
    </source>
</evidence>
<accession>A0ABP1FK70</accession>
<proteinExistence type="predicted"/>
<sequence length="182" mass="19557">MHGSGNPKMAVSPPRRRAITLNSAGFCAQHAYNPAQPQMASMSRIFVGVQPLKTAFRALAKNAKPSGPLSVLLVLLALISAAFAAIRARIVSHVRSCSSCHGYGISRCSLCKGTGAVGWEGKWSHREPCPLCVGKRFVECTSCGGHYHRPMFSHIRRTAADIESELEELTAPTKVISGVLED</sequence>
<gene>
    <name evidence="2" type="primary">g1096</name>
    <name evidence="2" type="ORF">VP750_LOCUS950</name>
</gene>
<dbReference type="InterPro" id="IPR036410">
    <property type="entry name" value="HSP_DnaJ_Cys-rich_dom_sf"/>
</dbReference>
<keyword evidence="1" id="KW-0812">Transmembrane</keyword>
<dbReference type="SUPFAM" id="SSF57938">
    <property type="entry name" value="DnaJ/Hsp40 cysteine-rich domain"/>
    <property type="match status" value="1"/>
</dbReference>
<keyword evidence="3" id="KW-1185">Reference proteome</keyword>
<evidence type="ECO:0000313" key="2">
    <source>
        <dbReference type="EMBL" id="CAL5219291.1"/>
    </source>
</evidence>
<dbReference type="EMBL" id="CAXHTA020000002">
    <property type="protein sequence ID" value="CAL5219291.1"/>
    <property type="molecule type" value="Genomic_DNA"/>
</dbReference>
<dbReference type="Proteomes" id="UP001497392">
    <property type="component" value="Unassembled WGS sequence"/>
</dbReference>
<feature type="transmembrane region" description="Helical" evidence="1">
    <location>
        <begin position="69"/>
        <end position="86"/>
    </location>
</feature>
<organism evidence="2 3">
    <name type="scientific">Coccomyxa viridis</name>
    <dbReference type="NCBI Taxonomy" id="1274662"/>
    <lineage>
        <taxon>Eukaryota</taxon>
        <taxon>Viridiplantae</taxon>
        <taxon>Chlorophyta</taxon>
        <taxon>core chlorophytes</taxon>
        <taxon>Trebouxiophyceae</taxon>
        <taxon>Trebouxiophyceae incertae sedis</taxon>
        <taxon>Coccomyxaceae</taxon>
        <taxon>Coccomyxa</taxon>
    </lineage>
</organism>
<keyword evidence="1" id="KW-0472">Membrane</keyword>